<dbReference type="Gene3D" id="3.30.1340.30">
    <property type="match status" value="3"/>
</dbReference>
<organism evidence="3 5">
    <name type="scientific">Chromobacterium sphagni</name>
    <dbReference type="NCBI Taxonomy" id="1903179"/>
    <lineage>
        <taxon>Bacteria</taxon>
        <taxon>Pseudomonadati</taxon>
        <taxon>Pseudomonadota</taxon>
        <taxon>Betaproteobacteria</taxon>
        <taxon>Neisseriales</taxon>
        <taxon>Chromobacteriaceae</taxon>
        <taxon>Chromobacterium</taxon>
    </lineage>
</organism>
<dbReference type="RefSeq" id="WP_071113390.1">
    <property type="nucleotide sequence ID" value="NZ_MKCS01000002.1"/>
</dbReference>
<dbReference type="Proteomes" id="UP000180280">
    <property type="component" value="Unassembled WGS sequence"/>
</dbReference>
<evidence type="ECO:0000313" key="4">
    <source>
        <dbReference type="EMBL" id="OHX19652.1"/>
    </source>
</evidence>
<evidence type="ECO:0000313" key="5">
    <source>
        <dbReference type="Proteomes" id="UP000180088"/>
    </source>
</evidence>
<comment type="caution">
    <text evidence="3">The sequence shown here is derived from an EMBL/GenBank/DDBJ whole genome shotgun (WGS) entry which is preliminary data.</text>
</comment>
<dbReference type="EMBL" id="MKCT01000030">
    <property type="protein sequence ID" value="OHX19652.1"/>
    <property type="molecule type" value="Genomic_DNA"/>
</dbReference>
<dbReference type="InterPro" id="IPR007055">
    <property type="entry name" value="BON_dom"/>
</dbReference>
<feature type="domain" description="BON" evidence="2">
    <location>
        <begin position="205"/>
        <end position="274"/>
    </location>
</feature>
<accession>A0A1S1WWQ1</accession>
<name>A0A1S1WWQ1_9NEIS</name>
<dbReference type="PROSITE" id="PS50914">
    <property type="entry name" value="BON"/>
    <property type="match status" value="3"/>
</dbReference>
<feature type="domain" description="BON" evidence="2">
    <location>
        <begin position="118"/>
        <end position="186"/>
    </location>
</feature>
<dbReference type="SMART" id="SM00749">
    <property type="entry name" value="BON"/>
    <property type="match status" value="3"/>
</dbReference>
<dbReference type="PANTHER" id="PTHR34606:SF15">
    <property type="entry name" value="BON DOMAIN-CONTAINING PROTEIN"/>
    <property type="match status" value="1"/>
</dbReference>
<dbReference type="PROSITE" id="PS51257">
    <property type="entry name" value="PROKAR_LIPOPROTEIN"/>
    <property type="match status" value="1"/>
</dbReference>
<evidence type="ECO:0000313" key="3">
    <source>
        <dbReference type="EMBL" id="OHX11720.1"/>
    </source>
</evidence>
<keyword evidence="6" id="KW-1185">Reference proteome</keyword>
<keyword evidence="1" id="KW-0732">Signal</keyword>
<evidence type="ECO:0000313" key="6">
    <source>
        <dbReference type="Proteomes" id="UP000180280"/>
    </source>
</evidence>
<dbReference type="Proteomes" id="UP000180088">
    <property type="component" value="Unassembled WGS sequence"/>
</dbReference>
<gene>
    <name evidence="4" type="ORF">BI344_17395</name>
    <name evidence="3" type="ORF">BI347_16025</name>
</gene>
<dbReference type="OrthoDB" id="8588735at2"/>
<dbReference type="InterPro" id="IPR051686">
    <property type="entry name" value="Lipoprotein_DolP"/>
</dbReference>
<dbReference type="PANTHER" id="PTHR34606">
    <property type="entry name" value="BON DOMAIN-CONTAINING PROTEIN"/>
    <property type="match status" value="1"/>
</dbReference>
<feature type="domain" description="BON" evidence="2">
    <location>
        <begin position="35"/>
        <end position="103"/>
    </location>
</feature>
<dbReference type="InterPro" id="IPR014004">
    <property type="entry name" value="Transpt-assoc_nodulatn_dom_bac"/>
</dbReference>
<proteinExistence type="predicted"/>
<feature type="chain" id="PRO_5010244035" description="BON domain-containing protein" evidence="1">
    <location>
        <begin position="28"/>
        <end position="277"/>
    </location>
</feature>
<evidence type="ECO:0000259" key="2">
    <source>
        <dbReference type="PROSITE" id="PS50914"/>
    </source>
</evidence>
<dbReference type="STRING" id="1903179.BI347_16025"/>
<sequence>MKLSSRNLVLTAAIPLALIAGCGEAIANPRSQEVIDARQEAQIATTYALNPYLRYNNLKVTVSQGTATLSGSVEDDVNRDLAKEIALGVSGVGKVDNNIVIQSNQDPQTSAYAGEAIDDSTITASIKSKLFWSQRTERLPITVKADRGHVVLRGTVDSQASRNFAGRLALSTRGVVSVENQLQINGKLPVAATYGAQEGVKAELSDSWITTKVKSTFLYSSNVSGSNIAVSTLHGVVTLRGMVDTGAERALAIELAQNVRGVKTVKAANLAFSAPAQ</sequence>
<protein>
    <recommendedName>
        <fullName evidence="2">BON domain-containing protein</fullName>
    </recommendedName>
</protein>
<dbReference type="Pfam" id="PF04972">
    <property type="entry name" value="BON"/>
    <property type="match status" value="3"/>
</dbReference>
<dbReference type="AlphaFoldDB" id="A0A1S1WWQ1"/>
<reference evidence="5 6" key="1">
    <citation type="submission" date="2016-09" db="EMBL/GenBank/DDBJ databases">
        <title>Chromobacterium muskegensis sp. nov., an insecticidal bacterium isolated from Sphagnum bogs.</title>
        <authorList>
            <person name="Sparks M.E."/>
            <person name="Blackburn M.B."/>
            <person name="Gundersen-Rindal D.E."/>
            <person name="Mitchell A."/>
            <person name="Farrar R."/>
            <person name="Kuhar D."/>
        </authorList>
    </citation>
    <scope>NUCLEOTIDE SEQUENCE [LARGE SCALE GENOMIC DNA]</scope>
    <source>
        <strain evidence="4 6">14B-1</strain>
        <strain evidence="3 5">37-2</strain>
    </source>
</reference>
<evidence type="ECO:0000256" key="1">
    <source>
        <dbReference type="SAM" id="SignalP"/>
    </source>
</evidence>
<dbReference type="EMBL" id="MKCS01000002">
    <property type="protein sequence ID" value="OHX11720.1"/>
    <property type="molecule type" value="Genomic_DNA"/>
</dbReference>
<feature type="signal peptide" evidence="1">
    <location>
        <begin position="1"/>
        <end position="27"/>
    </location>
</feature>